<sequence>MRIVSGSFQRDVLQYDTMQERDTEFADVMEMKVFERELEVHWCSPRLRNKAALLELLQDRFIVEYFNFWFDADNPSMMTCELEVACQWRAWDYAYVLLRKGAIGSRECWELLCRAGVGFTDPLFQTVLSTTPKLTQQDLNQMLHRAAWRDDFAGVSALVALGADLNSRPIADCAEMPCHSEEMRDHLDAIACMLQKRKILTSINAGCGRPMRRRM</sequence>
<protein>
    <recommendedName>
        <fullName evidence="3">Ankyrin repeat protein</fullName>
    </recommendedName>
</protein>
<dbReference type="InterPro" id="IPR036770">
    <property type="entry name" value="Ankyrin_rpt-contain_sf"/>
</dbReference>
<dbReference type="RefSeq" id="WP_152153950.1">
    <property type="nucleotide sequence ID" value="NZ_WELC01000023.1"/>
</dbReference>
<name>A0A7V8CB33_9GAMM</name>
<proteinExistence type="predicted"/>
<dbReference type="SUPFAM" id="SSF48403">
    <property type="entry name" value="Ankyrin repeat"/>
    <property type="match status" value="1"/>
</dbReference>
<accession>A0A7V8CB33</accession>
<evidence type="ECO:0000313" key="2">
    <source>
        <dbReference type="Proteomes" id="UP000449004"/>
    </source>
</evidence>
<dbReference type="EMBL" id="WELC01000023">
    <property type="protein sequence ID" value="KAB7628883.1"/>
    <property type="molecule type" value="Genomic_DNA"/>
</dbReference>
<gene>
    <name evidence="1" type="ORF">F9K92_15660</name>
</gene>
<dbReference type="Proteomes" id="UP000449004">
    <property type="component" value="Unassembled WGS sequence"/>
</dbReference>
<evidence type="ECO:0008006" key="3">
    <source>
        <dbReference type="Google" id="ProtNLM"/>
    </source>
</evidence>
<evidence type="ECO:0000313" key="1">
    <source>
        <dbReference type="EMBL" id="KAB7628883.1"/>
    </source>
</evidence>
<comment type="caution">
    <text evidence="1">The sequence shown here is derived from an EMBL/GenBank/DDBJ whole genome shotgun (WGS) entry which is preliminary data.</text>
</comment>
<reference evidence="1 2" key="1">
    <citation type="submission" date="2019-10" db="EMBL/GenBank/DDBJ databases">
        <title>Halotolerant bacteria associated to Saharan-endemic halophytes Stipa tenacissima L. and Atriplex halimus L mitigate salt stress and promote growth of tomato plants.</title>
        <authorList>
            <person name="Dif G."/>
        </authorList>
    </citation>
    <scope>NUCLEOTIDE SEQUENCE [LARGE SCALE GENOMIC DNA]</scope>
    <source>
        <strain evidence="1 2">IS26</strain>
    </source>
</reference>
<organism evidence="1 2">
    <name type="scientific">Stenotrophomonas rhizophila</name>
    <dbReference type="NCBI Taxonomy" id="216778"/>
    <lineage>
        <taxon>Bacteria</taxon>
        <taxon>Pseudomonadati</taxon>
        <taxon>Pseudomonadota</taxon>
        <taxon>Gammaproteobacteria</taxon>
        <taxon>Lysobacterales</taxon>
        <taxon>Lysobacteraceae</taxon>
        <taxon>Stenotrophomonas</taxon>
    </lineage>
</organism>
<dbReference type="AlphaFoldDB" id="A0A7V8CB33"/>